<protein>
    <recommendedName>
        <fullName evidence="3">Carboxylic ester hydrolase</fullName>
        <ecNumber evidence="3">3.1.1.-</ecNumber>
    </recommendedName>
</protein>
<dbReference type="InterPro" id="IPR002018">
    <property type="entry name" value="CarbesteraseB"/>
</dbReference>
<reference evidence="6" key="1">
    <citation type="journal article" date="2019" name="Int. J. Syst. Evol. Microbiol.">
        <title>The Global Catalogue of Microorganisms (GCM) 10K type strain sequencing project: providing services to taxonomists for standard genome sequencing and annotation.</title>
        <authorList>
            <consortium name="The Broad Institute Genomics Platform"/>
            <consortium name="The Broad Institute Genome Sequencing Center for Infectious Disease"/>
            <person name="Wu L."/>
            <person name="Ma J."/>
        </authorList>
    </citation>
    <scope>NUCLEOTIDE SEQUENCE [LARGE SCALE GENOMIC DNA]</scope>
    <source>
        <strain evidence="6">JCM 18304</strain>
    </source>
</reference>
<dbReference type="Gene3D" id="3.40.50.1820">
    <property type="entry name" value="alpha/beta hydrolase"/>
    <property type="match status" value="1"/>
</dbReference>
<comment type="caution">
    <text evidence="5">The sequence shown here is derived from an EMBL/GenBank/DDBJ whole genome shotgun (WGS) entry which is preliminary data.</text>
</comment>
<dbReference type="PANTHER" id="PTHR11559">
    <property type="entry name" value="CARBOXYLESTERASE"/>
    <property type="match status" value="1"/>
</dbReference>
<proteinExistence type="inferred from homology"/>
<dbReference type="EC" id="3.1.1.-" evidence="3"/>
<dbReference type="EMBL" id="BAABJQ010000015">
    <property type="protein sequence ID" value="GAA5191452.1"/>
    <property type="molecule type" value="Genomic_DNA"/>
</dbReference>
<evidence type="ECO:0000313" key="5">
    <source>
        <dbReference type="EMBL" id="GAA5191452.1"/>
    </source>
</evidence>
<dbReference type="Pfam" id="PF00135">
    <property type="entry name" value="COesterase"/>
    <property type="match status" value="1"/>
</dbReference>
<comment type="similarity">
    <text evidence="1 3">Belongs to the type-B carboxylesterase/lipase family.</text>
</comment>
<evidence type="ECO:0000256" key="2">
    <source>
        <dbReference type="ARBA" id="ARBA00022801"/>
    </source>
</evidence>
<evidence type="ECO:0000313" key="6">
    <source>
        <dbReference type="Proteomes" id="UP001501570"/>
    </source>
</evidence>
<evidence type="ECO:0000259" key="4">
    <source>
        <dbReference type="Pfam" id="PF00135"/>
    </source>
</evidence>
<feature type="signal peptide" evidence="3">
    <location>
        <begin position="1"/>
        <end position="25"/>
    </location>
</feature>
<feature type="chain" id="PRO_5044972214" description="Carboxylic ester hydrolase" evidence="3">
    <location>
        <begin position="26"/>
        <end position="536"/>
    </location>
</feature>
<dbReference type="Proteomes" id="UP001501570">
    <property type="component" value="Unassembled WGS sequence"/>
</dbReference>
<dbReference type="RefSeq" id="WP_345633187.1">
    <property type="nucleotide sequence ID" value="NZ_BAABJQ010000015.1"/>
</dbReference>
<accession>A0ABP9S6L8</accession>
<organism evidence="5 6">
    <name type="scientific">Rugosimonospora acidiphila</name>
    <dbReference type="NCBI Taxonomy" id="556531"/>
    <lineage>
        <taxon>Bacteria</taxon>
        <taxon>Bacillati</taxon>
        <taxon>Actinomycetota</taxon>
        <taxon>Actinomycetes</taxon>
        <taxon>Micromonosporales</taxon>
        <taxon>Micromonosporaceae</taxon>
        <taxon>Rugosimonospora</taxon>
    </lineage>
</organism>
<keyword evidence="6" id="KW-1185">Reference proteome</keyword>
<sequence length="536" mass="56276">MKHRIGAGIAIGLAAVLVSAGAAAAAGGAGKSTVDSTVVRTDAGAVRGTAEATHRTFQGIPYAAAPVAALRWTAPQPAASWTGVRDATRPGNDCPQTAGFLGDAPSDNEDCLYLNVTTPRRTSGRKLPVVFFVHGGGFYSGSARLYGADRLTDQGDVVVVTANYRLGVFGFLANPALGGDQSGNYGLQDQQAALRWVRRNVAAFGGDPHNVTLVGESAGSVSTCSHLAAPSSAGLFQRAVMESGPCAVTTEWPYQDGGNWYPRARAVAEQEGSALAQRVGCADPATVAACLRAVPVATLLEASAGGQGYGPVYGGGLLPISPAQAVATGRFNRVPVIQGTTRDEHRMFVAAIEQFTSHVVTVDDYQNEVESVLGAADAQRVLARYPVSDYASPSEALAAVWTDRAWSCPALTTDRALSRYVPTYAYEFADENSPWASDSPPPSFATGAFHASELQYIFDDEQFPGPATAAQHQLSNQMIGYWSAFAHNGNPNRPGTPDWSRFQGSTTTVRSLTPNGIRTVDLAAEHQCGFWSSIDG</sequence>
<keyword evidence="2 3" id="KW-0378">Hydrolase</keyword>
<evidence type="ECO:0000256" key="1">
    <source>
        <dbReference type="ARBA" id="ARBA00005964"/>
    </source>
</evidence>
<name>A0ABP9S6L8_9ACTN</name>
<dbReference type="InterPro" id="IPR019826">
    <property type="entry name" value="Carboxylesterase_B_AS"/>
</dbReference>
<evidence type="ECO:0000256" key="3">
    <source>
        <dbReference type="RuleBase" id="RU361235"/>
    </source>
</evidence>
<feature type="domain" description="Carboxylesterase type B" evidence="4">
    <location>
        <begin position="36"/>
        <end position="531"/>
    </location>
</feature>
<gene>
    <name evidence="5" type="ORF">GCM10023322_48870</name>
</gene>
<dbReference type="InterPro" id="IPR050309">
    <property type="entry name" value="Type-B_Carboxylest/Lipase"/>
</dbReference>
<dbReference type="InterPro" id="IPR029058">
    <property type="entry name" value="AB_hydrolase_fold"/>
</dbReference>
<keyword evidence="3" id="KW-0732">Signal</keyword>
<dbReference type="SUPFAM" id="SSF53474">
    <property type="entry name" value="alpha/beta-Hydrolases"/>
    <property type="match status" value="1"/>
</dbReference>
<dbReference type="PROSITE" id="PS00122">
    <property type="entry name" value="CARBOXYLESTERASE_B_1"/>
    <property type="match status" value="1"/>
</dbReference>